<reference evidence="2" key="1">
    <citation type="submission" date="2021-02" db="EMBL/GenBank/DDBJ databases">
        <authorList>
            <person name="Nowell W R."/>
        </authorList>
    </citation>
    <scope>NUCLEOTIDE SEQUENCE</scope>
</reference>
<dbReference type="GO" id="GO:0003824">
    <property type="term" value="F:catalytic activity"/>
    <property type="evidence" value="ECO:0007669"/>
    <property type="project" value="InterPro"/>
</dbReference>
<dbReference type="EMBL" id="CAJNRG010002984">
    <property type="protein sequence ID" value="CAF2052831.1"/>
    <property type="molecule type" value="Genomic_DNA"/>
</dbReference>
<evidence type="ECO:0000259" key="1">
    <source>
        <dbReference type="PROSITE" id="PS50878"/>
    </source>
</evidence>
<name>A0A816PT76_9BILA</name>
<organism evidence="2 3">
    <name type="scientific">Rotaria magnacalcarata</name>
    <dbReference type="NCBI Taxonomy" id="392030"/>
    <lineage>
        <taxon>Eukaryota</taxon>
        <taxon>Metazoa</taxon>
        <taxon>Spiralia</taxon>
        <taxon>Gnathifera</taxon>
        <taxon>Rotifera</taxon>
        <taxon>Eurotatoria</taxon>
        <taxon>Bdelloidea</taxon>
        <taxon>Philodinida</taxon>
        <taxon>Philodinidae</taxon>
        <taxon>Rotaria</taxon>
    </lineage>
</organism>
<dbReference type="SUPFAM" id="SSF56672">
    <property type="entry name" value="DNA/RNA polymerases"/>
    <property type="match status" value="1"/>
</dbReference>
<comment type="caution">
    <text evidence="2">The sequence shown here is derived from an EMBL/GenBank/DDBJ whole genome shotgun (WGS) entry which is preliminary data.</text>
</comment>
<dbReference type="InterPro" id="IPR000477">
    <property type="entry name" value="RT_dom"/>
</dbReference>
<evidence type="ECO:0000313" key="2">
    <source>
        <dbReference type="EMBL" id="CAF2052831.1"/>
    </source>
</evidence>
<dbReference type="PROSITE" id="PS50878">
    <property type="entry name" value="RT_POL"/>
    <property type="match status" value="1"/>
</dbReference>
<dbReference type="Pfam" id="PF00078">
    <property type="entry name" value="RVT_1"/>
    <property type="match status" value="1"/>
</dbReference>
<dbReference type="PANTHER" id="PTHR36688:SF2">
    <property type="entry name" value="ENDONUCLEASE_EXONUCLEASE_PHOSPHATASE DOMAIN-CONTAINING PROTEIN"/>
    <property type="match status" value="1"/>
</dbReference>
<gene>
    <name evidence="2" type="ORF">XDN619_LOCUS8909</name>
</gene>
<dbReference type="SUPFAM" id="SSF116846">
    <property type="entry name" value="MIT domain"/>
    <property type="match status" value="1"/>
</dbReference>
<proteinExistence type="predicted"/>
<evidence type="ECO:0000313" key="3">
    <source>
        <dbReference type="Proteomes" id="UP000663887"/>
    </source>
</evidence>
<dbReference type="InterPro" id="IPR036181">
    <property type="entry name" value="MIT_dom_sf"/>
</dbReference>
<dbReference type="AlphaFoldDB" id="A0A816PT76"/>
<dbReference type="InterPro" id="IPR043502">
    <property type="entry name" value="DNA/RNA_pol_sf"/>
</dbReference>
<sequence>MSEWLSGNTINGILSLWETPTNHSKCQQNPLSILNYNVQGWGTRALEAVELIFNSDSSIGIFTEVGELWKDFTIPHFKSFYQKGTNSKGGVVVAVGKHLKATRIDTNIENTVIVDVEGLTEQIRIIGIYWPQCQPRNLEDLTSYISEKTILTGDFNASAQEWQSPMTDARGNQLKKWIEKNNLLFIPGTKNSSKRSDRHIDLIFTNIEDAEAETLNTGTSDHWPIVMKSDRIGFQTDGNFPVVNWTVFQIVLALLQDFWTKESEIQDAENWYLNYTRFLSALKNRVTKWSNRNRYRPSLPPYIVGMLKQVRRVRNKYYRERKTNFGVEVERTRLLLRTLTKQVKNEVYNYKSERWNAFLSTIQESHDRNGKHFWSHLSKIYKPKTLPISKLKAGSITIAHQQEITNMLYSYYKEQANSPTIDESEKHDQKIVRDYNKIMNTLSQPLDIKVEKVTSSEVTKIIKKLKNKKSSGYDQISNYIIKLLPPAYIDCLVKCFNVWLSEGRYPDFWKLAKIITLNKLNAGVPRPDQTRPISLLATHSKLFEKVLLERVSNWAEGAQLVPIEQSGFRQGGLIATRVLSIYQEIQNNLAANMPTLALYVDYRKAYDMVWHAGLLVKLHDLGMPIALLKMTASWLGNRQAYIAFGDKVSEKYKIDIGLPQGSSLSPFLFIVYHCDLIQCLGAHSGHMFADDLSVLITAPITKSLATIISYLEEEGTEVCKKIAAYAKKWKQPINVQKTVAQIFYKQIKRPEIKIHMEGHQLEIVNTFKYLGFTWTSKMSLKPTIDLCLEKKGIQNAERVTEEDKAHNYEAAIKNYMAAAECLLHAVKRN</sequence>
<feature type="domain" description="Reverse transcriptase" evidence="1">
    <location>
        <begin position="498"/>
        <end position="774"/>
    </location>
</feature>
<dbReference type="Gene3D" id="1.20.58.80">
    <property type="entry name" value="Phosphotransferase system, lactose/cellobiose-type IIA subunit"/>
    <property type="match status" value="1"/>
</dbReference>
<dbReference type="InterPro" id="IPR036691">
    <property type="entry name" value="Endo/exonu/phosph_ase_sf"/>
</dbReference>
<dbReference type="InterPro" id="IPR005135">
    <property type="entry name" value="Endo/exonuclease/phosphatase"/>
</dbReference>
<dbReference type="Proteomes" id="UP000663887">
    <property type="component" value="Unassembled WGS sequence"/>
</dbReference>
<dbReference type="InterPro" id="IPR052560">
    <property type="entry name" value="RdDP_mobile_element"/>
</dbReference>
<dbReference type="Pfam" id="PF14529">
    <property type="entry name" value="Exo_endo_phos_2"/>
    <property type="match status" value="1"/>
</dbReference>
<dbReference type="CDD" id="cd01650">
    <property type="entry name" value="RT_nLTR_like"/>
    <property type="match status" value="1"/>
</dbReference>
<dbReference type="SUPFAM" id="SSF56219">
    <property type="entry name" value="DNase I-like"/>
    <property type="match status" value="1"/>
</dbReference>
<accession>A0A816PT76</accession>
<dbReference type="Gene3D" id="3.60.10.10">
    <property type="entry name" value="Endonuclease/exonuclease/phosphatase"/>
    <property type="match status" value="1"/>
</dbReference>
<protein>
    <recommendedName>
        <fullName evidence="1">Reverse transcriptase domain-containing protein</fullName>
    </recommendedName>
</protein>
<dbReference type="PANTHER" id="PTHR36688">
    <property type="entry name" value="ENDO/EXONUCLEASE/PHOSPHATASE DOMAIN-CONTAINING PROTEIN"/>
    <property type="match status" value="1"/>
</dbReference>